<dbReference type="Proteomes" id="UP001175271">
    <property type="component" value="Unassembled WGS sequence"/>
</dbReference>
<sequence length="94" mass="10763">MAKTLMSTMATRFIRITANGVRVRTFHNVDVLKIWAQRKVQAILRRKNKKRGRKLKFRVSNGSHLLRLTLLRNTIKQAKAVNVVEVVETVPAAV</sequence>
<comment type="caution">
    <text evidence="1">The sequence shown here is derived from an EMBL/GenBank/DDBJ whole genome shotgun (WGS) entry which is preliminary data.</text>
</comment>
<organism evidence="1 2">
    <name type="scientific">Steinernema hermaphroditum</name>
    <dbReference type="NCBI Taxonomy" id="289476"/>
    <lineage>
        <taxon>Eukaryota</taxon>
        <taxon>Metazoa</taxon>
        <taxon>Ecdysozoa</taxon>
        <taxon>Nematoda</taxon>
        <taxon>Chromadorea</taxon>
        <taxon>Rhabditida</taxon>
        <taxon>Tylenchina</taxon>
        <taxon>Panagrolaimomorpha</taxon>
        <taxon>Strongyloidoidea</taxon>
        <taxon>Steinernematidae</taxon>
        <taxon>Steinernema</taxon>
    </lineage>
</organism>
<dbReference type="EMBL" id="JAUCMV010000001">
    <property type="protein sequence ID" value="KAK0424721.1"/>
    <property type="molecule type" value="Genomic_DNA"/>
</dbReference>
<keyword evidence="2" id="KW-1185">Reference proteome</keyword>
<proteinExistence type="predicted"/>
<accession>A0AA39IJI1</accession>
<evidence type="ECO:0000313" key="2">
    <source>
        <dbReference type="Proteomes" id="UP001175271"/>
    </source>
</evidence>
<dbReference type="AlphaFoldDB" id="A0AA39IJI1"/>
<gene>
    <name evidence="1" type="ORF">QR680_008811</name>
</gene>
<evidence type="ECO:0000313" key="1">
    <source>
        <dbReference type="EMBL" id="KAK0424721.1"/>
    </source>
</evidence>
<protein>
    <submittedName>
        <fullName evidence="1">Uncharacterized protein</fullName>
    </submittedName>
</protein>
<reference evidence="1" key="1">
    <citation type="submission" date="2023-06" db="EMBL/GenBank/DDBJ databases">
        <title>Genomic analysis of the entomopathogenic nematode Steinernema hermaphroditum.</title>
        <authorList>
            <person name="Schwarz E.M."/>
            <person name="Heppert J.K."/>
            <person name="Baniya A."/>
            <person name="Schwartz H.T."/>
            <person name="Tan C.-H."/>
            <person name="Antoshechkin I."/>
            <person name="Sternberg P.W."/>
            <person name="Goodrich-Blair H."/>
            <person name="Dillman A.R."/>
        </authorList>
    </citation>
    <scope>NUCLEOTIDE SEQUENCE</scope>
    <source>
        <strain evidence="1">PS9179</strain>
        <tissue evidence="1">Whole animal</tissue>
    </source>
</reference>
<name>A0AA39IJI1_9BILA</name>